<evidence type="ECO:0000313" key="2">
    <source>
        <dbReference type="EMBL" id="VAX30387.1"/>
    </source>
</evidence>
<dbReference type="SUPFAM" id="SSF53335">
    <property type="entry name" value="S-adenosyl-L-methionine-dependent methyltransferases"/>
    <property type="match status" value="1"/>
</dbReference>
<dbReference type="InterPro" id="IPR013216">
    <property type="entry name" value="Methyltransf_11"/>
</dbReference>
<dbReference type="Pfam" id="PF08241">
    <property type="entry name" value="Methyltransf_11"/>
    <property type="match status" value="1"/>
</dbReference>
<gene>
    <name evidence="2" type="ORF">MNBD_NITROSPIRAE01-676</name>
</gene>
<name>A0A3B1DNS5_9ZZZZ</name>
<protein>
    <recommendedName>
        <fullName evidence="1">Methyltransferase type 11 domain-containing protein</fullName>
    </recommendedName>
</protein>
<dbReference type="GO" id="GO:0008757">
    <property type="term" value="F:S-adenosylmethionine-dependent methyltransferase activity"/>
    <property type="evidence" value="ECO:0007669"/>
    <property type="project" value="InterPro"/>
</dbReference>
<dbReference type="Gene3D" id="3.40.50.150">
    <property type="entry name" value="Vaccinia Virus protein VP39"/>
    <property type="match status" value="1"/>
</dbReference>
<proteinExistence type="predicted"/>
<reference evidence="2" key="1">
    <citation type="submission" date="2018-06" db="EMBL/GenBank/DDBJ databases">
        <authorList>
            <person name="Zhirakovskaya E."/>
        </authorList>
    </citation>
    <scope>NUCLEOTIDE SEQUENCE</scope>
</reference>
<accession>A0A3B1DNS5</accession>
<evidence type="ECO:0000259" key="1">
    <source>
        <dbReference type="Pfam" id="PF08241"/>
    </source>
</evidence>
<dbReference type="AlphaFoldDB" id="A0A3B1DNS5"/>
<dbReference type="EMBL" id="UOGF01000060">
    <property type="protein sequence ID" value="VAX30387.1"/>
    <property type="molecule type" value="Genomic_DNA"/>
</dbReference>
<sequence>MKILNLGCGHNKQNDEIGVDILPGERVDVVADLDGNRLPFLSNSIDLIRSNHCFEHLSNTVKIMEEVHRILKPNAIAEITVPHVSNIGFFRDPTHKRPFTYETFDYFVKDIDTVKYTNIEFEYLKKTLIFSTGLRGKIGKLIFNISPRQYEKYYTWRYPCYELFVALKAIK</sequence>
<feature type="domain" description="Methyltransferase type 11" evidence="1">
    <location>
        <begin position="31"/>
        <end position="76"/>
    </location>
</feature>
<organism evidence="2">
    <name type="scientific">hydrothermal vent metagenome</name>
    <dbReference type="NCBI Taxonomy" id="652676"/>
    <lineage>
        <taxon>unclassified sequences</taxon>
        <taxon>metagenomes</taxon>
        <taxon>ecological metagenomes</taxon>
    </lineage>
</organism>
<dbReference type="InterPro" id="IPR029063">
    <property type="entry name" value="SAM-dependent_MTases_sf"/>
</dbReference>